<dbReference type="PROSITE" id="PS50848">
    <property type="entry name" value="START"/>
    <property type="match status" value="1"/>
</dbReference>
<gene>
    <name evidence="3" type="ORF">CLODIP_2_CD11327</name>
</gene>
<feature type="signal peptide" evidence="1">
    <location>
        <begin position="1"/>
        <end position="20"/>
    </location>
</feature>
<dbReference type="Gene3D" id="3.30.530.20">
    <property type="match status" value="1"/>
</dbReference>
<dbReference type="GO" id="GO:0031902">
    <property type="term" value="C:late endosome membrane"/>
    <property type="evidence" value="ECO:0007669"/>
    <property type="project" value="TreeGrafter"/>
</dbReference>
<feature type="domain" description="START" evidence="2">
    <location>
        <begin position="53"/>
        <end position="250"/>
    </location>
</feature>
<feature type="chain" id="PRO_5035943206" description="START domain-containing protein" evidence="1">
    <location>
        <begin position="21"/>
        <end position="252"/>
    </location>
</feature>
<dbReference type="SUPFAM" id="SSF55961">
    <property type="entry name" value="Bet v1-like"/>
    <property type="match status" value="1"/>
</dbReference>
<dbReference type="InterPro" id="IPR023393">
    <property type="entry name" value="START-like_dom_sf"/>
</dbReference>
<evidence type="ECO:0000313" key="3">
    <source>
        <dbReference type="EMBL" id="CAB3360985.1"/>
    </source>
</evidence>
<dbReference type="OrthoDB" id="74575at2759"/>
<proteinExistence type="predicted"/>
<dbReference type="PRINTS" id="PR00978">
    <property type="entry name" value="STARPROTEIN"/>
</dbReference>
<dbReference type="InterPro" id="IPR002913">
    <property type="entry name" value="START_lipid-bd_dom"/>
</dbReference>
<dbReference type="PANTHER" id="PTHR46121">
    <property type="entry name" value="STEROIDOGENIC ACUTE REGULATORY PROTEIN-LIKE"/>
    <property type="match status" value="1"/>
</dbReference>
<keyword evidence="4" id="KW-1185">Reference proteome</keyword>
<evidence type="ECO:0000313" key="4">
    <source>
        <dbReference type="Proteomes" id="UP000494165"/>
    </source>
</evidence>
<dbReference type="Pfam" id="PF01852">
    <property type="entry name" value="START"/>
    <property type="match status" value="1"/>
</dbReference>
<evidence type="ECO:0000259" key="2">
    <source>
        <dbReference type="PROSITE" id="PS50848"/>
    </source>
</evidence>
<dbReference type="GO" id="GO:0140284">
    <property type="term" value="C:endoplasmic reticulum-endosome membrane contact site"/>
    <property type="evidence" value="ECO:0007669"/>
    <property type="project" value="TreeGrafter"/>
</dbReference>
<dbReference type="GO" id="GO:0005789">
    <property type="term" value="C:endoplasmic reticulum membrane"/>
    <property type="evidence" value="ECO:0007669"/>
    <property type="project" value="TreeGrafter"/>
</dbReference>
<dbReference type="EMBL" id="CADEPI010000005">
    <property type="protein sequence ID" value="CAB3360985.1"/>
    <property type="molecule type" value="Genomic_DNA"/>
</dbReference>
<dbReference type="PANTHER" id="PTHR46121:SF4">
    <property type="entry name" value="STEROIDOGENIC ACUTE REGULATORY PROTEIN-LIKE"/>
    <property type="match status" value="1"/>
</dbReference>
<dbReference type="Proteomes" id="UP000494165">
    <property type="component" value="Unassembled WGS sequence"/>
</dbReference>
<keyword evidence="1" id="KW-0732">Signal</keyword>
<dbReference type="GO" id="GO:0005765">
    <property type="term" value="C:lysosomal membrane"/>
    <property type="evidence" value="ECO:0007669"/>
    <property type="project" value="TreeGrafter"/>
</dbReference>
<dbReference type="InterPro" id="IPR000799">
    <property type="entry name" value="StAR-like"/>
</dbReference>
<sequence length="252" mass="29220">MFYIFTSSCKVFCFASYVLATFLPTAANSSDEDYYNLQKHDNGSNLHERARKVLELTWRTTHIKPGWRREKRSDDGDIIESRRGPSRRIFRLTARIELPPRKLLEELFHKIEQVPSWNPTIVKSEIIQKIDEHTDITYQATSKIAAGIISSRDFVVLRQWAEKEGHFIAAARSTSNNFKPEQDGIIRAHSGPGCWLISPIEHEPNASKIQWVMDTDLKGWLPRFVVDRAFPGAMEEFMTHLRKHVRELNSNK</sequence>
<name>A0A8S1C595_9INSE</name>
<organism evidence="3 4">
    <name type="scientific">Cloeon dipterum</name>
    <dbReference type="NCBI Taxonomy" id="197152"/>
    <lineage>
        <taxon>Eukaryota</taxon>
        <taxon>Metazoa</taxon>
        <taxon>Ecdysozoa</taxon>
        <taxon>Arthropoda</taxon>
        <taxon>Hexapoda</taxon>
        <taxon>Insecta</taxon>
        <taxon>Pterygota</taxon>
        <taxon>Palaeoptera</taxon>
        <taxon>Ephemeroptera</taxon>
        <taxon>Pisciforma</taxon>
        <taxon>Baetidae</taxon>
        <taxon>Cloeon</taxon>
    </lineage>
</organism>
<protein>
    <recommendedName>
        <fullName evidence="2">START domain-containing protein</fullName>
    </recommendedName>
</protein>
<dbReference type="AlphaFoldDB" id="A0A8S1C595"/>
<dbReference type="GO" id="GO:0008289">
    <property type="term" value="F:lipid binding"/>
    <property type="evidence" value="ECO:0007669"/>
    <property type="project" value="InterPro"/>
</dbReference>
<dbReference type="InterPro" id="IPR051869">
    <property type="entry name" value="STARD3"/>
</dbReference>
<comment type="caution">
    <text evidence="3">The sequence shown here is derived from an EMBL/GenBank/DDBJ whole genome shotgun (WGS) entry which is preliminary data.</text>
</comment>
<dbReference type="SMART" id="SM00234">
    <property type="entry name" value="START"/>
    <property type="match status" value="1"/>
</dbReference>
<reference evidence="3 4" key="1">
    <citation type="submission" date="2020-04" db="EMBL/GenBank/DDBJ databases">
        <authorList>
            <person name="Alioto T."/>
            <person name="Alioto T."/>
            <person name="Gomez Garrido J."/>
        </authorList>
    </citation>
    <scope>NUCLEOTIDE SEQUENCE [LARGE SCALE GENOMIC DNA]</scope>
</reference>
<accession>A0A8S1C595</accession>
<dbReference type="GO" id="GO:0099044">
    <property type="term" value="P:vesicle tethering to endoplasmic reticulum"/>
    <property type="evidence" value="ECO:0007669"/>
    <property type="project" value="TreeGrafter"/>
</dbReference>
<evidence type="ECO:0000256" key="1">
    <source>
        <dbReference type="SAM" id="SignalP"/>
    </source>
</evidence>